<evidence type="ECO:0000259" key="1">
    <source>
        <dbReference type="SMART" id="SM00722"/>
    </source>
</evidence>
<dbReference type="SMART" id="SM00710">
    <property type="entry name" value="PbH1"/>
    <property type="match status" value="10"/>
</dbReference>
<dbReference type="InterPro" id="IPR007742">
    <property type="entry name" value="NosD_dom"/>
</dbReference>
<dbReference type="NCBIfam" id="TIGR04247">
    <property type="entry name" value="NosD_copper_fam"/>
    <property type="match status" value="1"/>
</dbReference>
<dbReference type="InterPro" id="IPR026464">
    <property type="entry name" value="NosD_copper_fam"/>
</dbReference>
<dbReference type="NCBIfam" id="TIGR03804">
    <property type="entry name" value="para_beta_helix"/>
    <property type="match status" value="3"/>
</dbReference>
<gene>
    <name evidence="2" type="primary">nosD</name>
    <name evidence="2" type="ORF">QWZ15_12910</name>
</gene>
<comment type="caution">
    <text evidence="2">The sequence shown here is derived from an EMBL/GenBank/DDBJ whole genome shotgun (WGS) entry which is preliminary data.</text>
</comment>
<dbReference type="Pfam" id="PF05048">
    <property type="entry name" value="NosD"/>
    <property type="match status" value="2"/>
</dbReference>
<organism evidence="2 3">
    <name type="scientific">Cyclobacterium jeungdonense</name>
    <dbReference type="NCBI Taxonomy" id="708087"/>
    <lineage>
        <taxon>Bacteria</taxon>
        <taxon>Pseudomonadati</taxon>
        <taxon>Bacteroidota</taxon>
        <taxon>Cytophagia</taxon>
        <taxon>Cytophagales</taxon>
        <taxon>Cyclobacteriaceae</taxon>
        <taxon>Cyclobacterium</taxon>
    </lineage>
</organism>
<evidence type="ECO:0000313" key="3">
    <source>
        <dbReference type="Proteomes" id="UP001236663"/>
    </source>
</evidence>
<dbReference type="SUPFAM" id="SSF51126">
    <property type="entry name" value="Pectin lyase-like"/>
    <property type="match status" value="1"/>
</dbReference>
<dbReference type="InterPro" id="IPR022441">
    <property type="entry name" value="Para_beta_helix_rpt-2"/>
</dbReference>
<sequence>MSSWIPIILSLLTLLPSWGNAKTIALYPGEGRVISDAILQAAPYDTLVFKKGIYQENSILVDKPLVLLGEEGAIVDGQMGDEIFVIVSDDVSLENLTLKNVGVSYLKDRAAIRLNRVSNVTIRNNRLLNTFFGIYLQKSNECVVDGNTITGAAEEESRAGNAIHIWQGKRIRVTHNTLSHHRDGIYFEFVDESYIAFNQSRNNMRYGLHFMFSNDDIYENNVFQNNGSGVAVMFSNRISMENNEFLDNWGGASYGLLLKEISDGTIRGNRFQSNTVGIYAEGANRLVLSQNLLQNNGKAMDIKGNCMDNRILDNNFIGNTFEVLTNSKTNLNHFEGNYWSQYSGYDLNKDGVGDLPHRPVNLFALITDKVPAAHMLLHSFLVSSLEVAERMFPQFIPEQLIDSQPQISPYPYDYD</sequence>
<accession>A0ABT8C7I9</accession>
<protein>
    <submittedName>
        <fullName evidence="2">Nitrous oxide reductase family maturation protein NosD</fullName>
    </submittedName>
</protein>
<reference evidence="3" key="1">
    <citation type="journal article" date="2019" name="Int. J. Syst. Evol. Microbiol.">
        <title>The Global Catalogue of Microorganisms (GCM) 10K type strain sequencing project: providing services to taxonomists for standard genome sequencing and annotation.</title>
        <authorList>
            <consortium name="The Broad Institute Genomics Platform"/>
            <consortium name="The Broad Institute Genome Sequencing Center for Infectious Disease"/>
            <person name="Wu L."/>
            <person name="Ma J."/>
        </authorList>
    </citation>
    <scope>NUCLEOTIDE SEQUENCE [LARGE SCALE GENOMIC DNA]</scope>
    <source>
        <strain evidence="3">CECT 7706</strain>
    </source>
</reference>
<dbReference type="SMART" id="SM00722">
    <property type="entry name" value="CASH"/>
    <property type="match status" value="2"/>
</dbReference>
<dbReference type="InterPro" id="IPR006633">
    <property type="entry name" value="Carb-bd_sugar_hydrolysis-dom"/>
</dbReference>
<dbReference type="Gene3D" id="2.160.20.10">
    <property type="entry name" value="Single-stranded right-handed beta-helix, Pectin lyase-like"/>
    <property type="match status" value="2"/>
</dbReference>
<name>A0ABT8C7I9_9BACT</name>
<dbReference type="EMBL" id="JAUFQS010000012">
    <property type="protein sequence ID" value="MDN3688735.1"/>
    <property type="molecule type" value="Genomic_DNA"/>
</dbReference>
<dbReference type="InterPro" id="IPR012334">
    <property type="entry name" value="Pectin_lyas_fold"/>
</dbReference>
<dbReference type="Proteomes" id="UP001236663">
    <property type="component" value="Unassembled WGS sequence"/>
</dbReference>
<dbReference type="InterPro" id="IPR006626">
    <property type="entry name" value="PbH1"/>
</dbReference>
<feature type="domain" description="Carbohydrate-binding/sugar hydrolysis" evidence="1">
    <location>
        <begin position="49"/>
        <end position="188"/>
    </location>
</feature>
<evidence type="ECO:0000313" key="2">
    <source>
        <dbReference type="EMBL" id="MDN3688735.1"/>
    </source>
</evidence>
<dbReference type="RefSeq" id="WP_163386460.1">
    <property type="nucleotide sequence ID" value="NZ_JAUFQS010000012.1"/>
</dbReference>
<proteinExistence type="predicted"/>
<feature type="domain" description="Carbohydrate-binding/sugar hydrolysis" evidence="1">
    <location>
        <begin position="217"/>
        <end position="355"/>
    </location>
</feature>
<dbReference type="InterPro" id="IPR011050">
    <property type="entry name" value="Pectin_lyase_fold/virulence"/>
</dbReference>
<keyword evidence="3" id="KW-1185">Reference proteome</keyword>